<dbReference type="InterPro" id="IPR001715">
    <property type="entry name" value="CH_dom"/>
</dbReference>
<reference evidence="9" key="2">
    <citation type="submission" date="2025-09" db="UniProtKB">
        <authorList>
            <consortium name="Ensembl"/>
        </authorList>
    </citation>
    <scope>IDENTIFICATION</scope>
</reference>
<evidence type="ECO:0000313" key="10">
    <source>
        <dbReference type="Proteomes" id="UP000233200"/>
    </source>
</evidence>
<evidence type="ECO:0000259" key="8">
    <source>
        <dbReference type="PROSITE" id="PS51848"/>
    </source>
</evidence>
<feature type="region of interest" description="Disordered" evidence="5">
    <location>
        <begin position="581"/>
        <end position="640"/>
    </location>
</feature>
<evidence type="ECO:0000259" key="6">
    <source>
        <dbReference type="PROSITE" id="PS50021"/>
    </source>
</evidence>
<dbReference type="SMART" id="SM01203">
    <property type="entry name" value="DUF3585"/>
    <property type="match status" value="1"/>
</dbReference>
<feature type="compositionally biased region" description="Polar residues" evidence="5">
    <location>
        <begin position="925"/>
        <end position="941"/>
    </location>
</feature>
<feature type="region of interest" description="Disordered" evidence="5">
    <location>
        <begin position="1163"/>
        <end position="1196"/>
    </location>
</feature>
<evidence type="ECO:0000256" key="3">
    <source>
        <dbReference type="ARBA" id="ARBA00022753"/>
    </source>
</evidence>
<dbReference type="InterPro" id="IPR050540">
    <property type="entry name" value="F-actin_Monoox_Mical"/>
</dbReference>
<dbReference type="InterPro" id="IPR019448">
    <property type="entry name" value="NT-C2"/>
</dbReference>
<feature type="region of interest" description="Disordered" evidence="5">
    <location>
        <begin position="231"/>
        <end position="269"/>
    </location>
</feature>
<dbReference type="Ensembl" id="ENSRROT00000036275.1">
    <property type="protein sequence ID" value="ENSRROP00000012159.1"/>
    <property type="gene ID" value="ENSRROG00000030374.1"/>
</dbReference>
<dbReference type="PROSITE" id="PS50021">
    <property type="entry name" value="CH"/>
    <property type="match status" value="1"/>
</dbReference>
<feature type="region of interest" description="Disordered" evidence="5">
    <location>
        <begin position="989"/>
        <end position="1030"/>
    </location>
</feature>
<evidence type="ECO:0000259" key="7">
    <source>
        <dbReference type="PROSITE" id="PS51840"/>
    </source>
</evidence>
<keyword evidence="2" id="KW-0597">Phosphoprotein</keyword>
<dbReference type="RefSeq" id="XP_030776946.1">
    <property type="nucleotide sequence ID" value="XM_030921086.1"/>
</dbReference>
<gene>
    <name evidence="9" type="primary">EHBP1</name>
</gene>
<feature type="region of interest" description="Disordered" evidence="5">
    <location>
        <begin position="742"/>
        <end position="765"/>
    </location>
</feature>
<name>A0A2K6P6N2_RHIRO</name>
<feature type="region of interest" description="Disordered" evidence="5">
    <location>
        <begin position="924"/>
        <end position="966"/>
    </location>
</feature>
<feature type="compositionally biased region" description="Basic and acidic residues" evidence="5">
    <location>
        <begin position="755"/>
        <end position="765"/>
    </location>
</feature>
<feature type="compositionally biased region" description="Basic and acidic residues" evidence="5">
    <location>
        <begin position="944"/>
        <end position="966"/>
    </location>
</feature>
<evidence type="ECO:0000256" key="2">
    <source>
        <dbReference type="ARBA" id="ARBA00022553"/>
    </source>
</evidence>
<feature type="domain" description="BMERB" evidence="8">
    <location>
        <begin position="1021"/>
        <end position="1177"/>
    </location>
</feature>
<dbReference type="AlphaFoldDB" id="A0A2K6P6N2"/>
<sequence length="1196" mass="136242">MASVWKRLQRVGKHASKFQFVASYQELMVECTKKWQPDKLVVVWTRRSRRKSSKAHSWQPGIKNPYRGVVVWPVPENIEITVTLFKDPHAEEFEDKEWTFVIENESPSGRRKALATSSINMKQYASPMPTQTDVKLKFKPLSKKVVSATLQFSLSCIFLREGKATDEDMQSLASLMSMKQADIGNLDDFEEDNEDDDENRVNQEEKAAKITELINKLNFLDEAEKDLATVNSNPFDDSDVAELNPFGDPDSEEPITETASPRRTKDSFYNNSYNPFKEVQTPQYLNPFDEPEAFVTIKDSPPQSTKRKNVRPVDMSKYLYADSSKTEEEELDESNPFYEPKSTPSPNNLVNPIQELETERRVKRKAPAPPVLSPKTGGVNENTVSAGKDLSTSPKPSPIPSPVLGRKPNASQSLLVWCKEVTKNYRGVKITNFTTSWRNGLSFCAILHHFRPDLIDYKSLNPQDIKENNKKAYDGFASIGISRLLEPSDMVLLAIPDKLTVMTYLYQIRAHFSGQELNVVQIEENSSKSTYKVGNYETDTNSSVDQEKFYAELSDLKREPELQQPISGAVDFLSQDDSVFVNDSGVGESESEHQTPDDHLSPSTASPYCRRTKSDTEPQKSQQSSGRTSGSDDPGICSNTDSTQAQVLLGKKRLLKAETLELSDLYVSDKKKDMSPPFICEETDEQKLQTLDISSNLEKEKLENSRSLECRSDPESPIKKTSLSPTSKLGYSYSRDLDLAKKKHASLRQTESDPDADRTTLNHADHSSKIVQHRMLSRQEELKERARVLLEQARRDAALKAGNKHNTNAATPFCNRQLSDQQDEERRRQLRERARQLIAEARSGVKMSELPSYGEMAAEKLKERSKACGDENDNIEIDTNEEIPEGFVVGGGDELTNLENDLDTPEQNSKLVDLKLKKLLEVQPQVANSSSSAAQKAVTESSEQDMKNGTEDLQTERLQKTTERFRSPVVFSKDSTVRKTQLQSFSQYIENRPEMKRQRSIQEDTKKGNEEKAAITETQRKPSEDEVLNKGFKDTSQYVVGELAALENEQKQIDTRAALVEKRLRYLMDTGRNTEEEEAMMQEWFMLVNKKNALIRRMNQLSLLEKEHDLERRYELLNRELRAMLAIEDWQKTEAQKRREQLLLDELVALVNKRDALVRDLDAQEKQAEEEDEHLERTLEQNKGKMAKKEEKCVLQ</sequence>
<dbReference type="OrthoDB" id="5972258at2759"/>
<feature type="region of interest" description="Disordered" evidence="5">
    <location>
        <begin position="701"/>
        <end position="729"/>
    </location>
</feature>
<dbReference type="RefSeq" id="XP_010367431.1">
    <property type="nucleotide sequence ID" value="XM_010369129.2"/>
</dbReference>
<dbReference type="InterPro" id="IPR022735">
    <property type="entry name" value="bMERB_dom"/>
</dbReference>
<reference evidence="9" key="1">
    <citation type="submission" date="2025-08" db="UniProtKB">
        <authorList>
            <consortium name="Ensembl"/>
        </authorList>
    </citation>
    <scope>IDENTIFICATION</scope>
</reference>
<feature type="compositionally biased region" description="Basic and acidic residues" evidence="5">
    <location>
        <begin position="590"/>
        <end position="600"/>
    </location>
</feature>
<feature type="region of interest" description="Disordered" evidence="5">
    <location>
        <begin position="321"/>
        <end position="406"/>
    </location>
</feature>
<dbReference type="Proteomes" id="UP000233200">
    <property type="component" value="Unplaced"/>
</dbReference>
<dbReference type="CTD" id="23301"/>
<dbReference type="SUPFAM" id="SSF47576">
    <property type="entry name" value="Calponin-homology domain, CH-domain"/>
    <property type="match status" value="1"/>
</dbReference>
<dbReference type="InterPro" id="IPR036872">
    <property type="entry name" value="CH_dom_sf"/>
</dbReference>
<feature type="compositionally biased region" description="Polar residues" evidence="5">
    <location>
        <begin position="619"/>
        <end position="640"/>
    </location>
</feature>
<dbReference type="GeneID" id="104666967"/>
<feature type="region of interest" description="Disordered" evidence="5">
    <location>
        <begin position="884"/>
        <end position="906"/>
    </location>
</feature>
<feature type="compositionally biased region" description="Basic and acidic residues" evidence="5">
    <location>
        <begin position="1174"/>
        <end position="1196"/>
    </location>
</feature>
<comment type="subcellular location">
    <subcellularLocation>
        <location evidence="1">Endosome</location>
    </subcellularLocation>
</comment>
<feature type="compositionally biased region" description="Basic and acidic residues" evidence="5">
    <location>
        <begin position="991"/>
        <end position="1030"/>
    </location>
</feature>
<proteinExistence type="predicted"/>
<dbReference type="PANTHER" id="PTHR23167:SF43">
    <property type="entry name" value="EH DOMAIN-BINDING PROTEIN 1"/>
    <property type="match status" value="1"/>
</dbReference>
<dbReference type="PANTHER" id="PTHR23167">
    <property type="entry name" value="CALPONIN HOMOLOGY DOMAIN-CONTAINING PROTEIN DDB_G0272472-RELATED"/>
    <property type="match status" value="1"/>
</dbReference>
<feature type="compositionally biased region" description="Basic and acidic residues" evidence="5">
    <location>
        <begin position="701"/>
        <end position="718"/>
    </location>
</feature>
<dbReference type="PROSITE" id="PS51848">
    <property type="entry name" value="BMERB"/>
    <property type="match status" value="1"/>
</dbReference>
<keyword evidence="3" id="KW-0967">Endosome</keyword>
<feature type="domain" description="C2 NT-type" evidence="7">
    <location>
        <begin position="8"/>
        <end position="158"/>
    </location>
</feature>
<organism evidence="9 10">
    <name type="scientific">Rhinopithecus roxellana</name>
    <name type="common">Golden snub-nosed monkey</name>
    <name type="synonym">Pygathrix roxellana</name>
    <dbReference type="NCBI Taxonomy" id="61622"/>
    <lineage>
        <taxon>Eukaryota</taxon>
        <taxon>Metazoa</taxon>
        <taxon>Chordata</taxon>
        <taxon>Craniata</taxon>
        <taxon>Vertebrata</taxon>
        <taxon>Euteleostomi</taxon>
        <taxon>Mammalia</taxon>
        <taxon>Eutheria</taxon>
        <taxon>Euarchontoglires</taxon>
        <taxon>Primates</taxon>
        <taxon>Haplorrhini</taxon>
        <taxon>Catarrhini</taxon>
        <taxon>Cercopithecidae</taxon>
        <taxon>Colobinae</taxon>
        <taxon>Rhinopithecus</taxon>
    </lineage>
</organism>
<dbReference type="CDD" id="cd21254">
    <property type="entry name" value="CH_EHBP1"/>
    <property type="match status" value="1"/>
</dbReference>
<protein>
    <submittedName>
        <fullName evidence="9">EH domain binding protein 1</fullName>
    </submittedName>
</protein>
<dbReference type="FunFam" id="1.10.418.10:FF:000023">
    <property type="entry name" value="EH domain-binding protein 1 isoform X1"/>
    <property type="match status" value="1"/>
</dbReference>
<dbReference type="GO" id="GO:0005768">
    <property type="term" value="C:endosome"/>
    <property type="evidence" value="ECO:0007669"/>
    <property type="project" value="UniProtKB-SubCell"/>
</dbReference>
<feature type="compositionally biased region" description="Polar residues" evidence="5">
    <location>
        <begin position="342"/>
        <end position="351"/>
    </location>
</feature>
<feature type="region of interest" description="Disordered" evidence="5">
    <location>
        <begin position="805"/>
        <end position="828"/>
    </location>
</feature>
<dbReference type="Pfam" id="PF00307">
    <property type="entry name" value="CH"/>
    <property type="match status" value="1"/>
</dbReference>
<feature type="domain" description="Calponin-homology (CH)" evidence="6">
    <location>
        <begin position="408"/>
        <end position="513"/>
    </location>
</feature>
<evidence type="ECO:0000256" key="1">
    <source>
        <dbReference type="ARBA" id="ARBA00004177"/>
    </source>
</evidence>
<accession>A0A2K6P6N2</accession>
<dbReference type="Pfam" id="PF10358">
    <property type="entry name" value="NT-C2"/>
    <property type="match status" value="1"/>
</dbReference>
<evidence type="ECO:0000256" key="4">
    <source>
        <dbReference type="ARBA" id="ARBA00023054"/>
    </source>
</evidence>
<dbReference type="Gene3D" id="1.10.418.10">
    <property type="entry name" value="Calponin-like domain"/>
    <property type="match status" value="1"/>
</dbReference>
<keyword evidence="4" id="KW-0175">Coiled coil</keyword>
<feature type="compositionally biased region" description="Polar residues" evidence="5">
    <location>
        <begin position="719"/>
        <end position="729"/>
    </location>
</feature>
<keyword evidence="10" id="KW-1185">Reference proteome</keyword>
<dbReference type="Pfam" id="PF12130">
    <property type="entry name" value="bMERB_dom"/>
    <property type="match status" value="1"/>
</dbReference>
<dbReference type="PROSITE" id="PS51840">
    <property type="entry name" value="C2_NT"/>
    <property type="match status" value="1"/>
</dbReference>
<dbReference type="GeneTree" id="ENSGT00940000157597"/>
<evidence type="ECO:0000256" key="5">
    <source>
        <dbReference type="SAM" id="MobiDB-lite"/>
    </source>
</evidence>
<feature type="compositionally biased region" description="Polar residues" evidence="5">
    <location>
        <begin position="257"/>
        <end position="269"/>
    </location>
</feature>
<dbReference type="KEGG" id="rro:104666967"/>
<dbReference type="SMART" id="SM00033">
    <property type="entry name" value="CH"/>
    <property type="match status" value="1"/>
</dbReference>
<evidence type="ECO:0000313" key="9">
    <source>
        <dbReference type="Ensembl" id="ENSRROP00000012159.1"/>
    </source>
</evidence>